<evidence type="ECO:0000313" key="2">
    <source>
        <dbReference type="Proteomes" id="UP000539075"/>
    </source>
</evidence>
<protein>
    <submittedName>
        <fullName evidence="1">Uncharacterized protein</fullName>
    </submittedName>
</protein>
<organism evidence="1 2">
    <name type="scientific">Desulfovibrio intestinalis</name>
    <dbReference type="NCBI Taxonomy" id="58621"/>
    <lineage>
        <taxon>Bacteria</taxon>
        <taxon>Pseudomonadati</taxon>
        <taxon>Thermodesulfobacteriota</taxon>
        <taxon>Desulfovibrionia</taxon>
        <taxon>Desulfovibrionales</taxon>
        <taxon>Desulfovibrionaceae</taxon>
        <taxon>Desulfovibrio</taxon>
    </lineage>
</organism>
<dbReference type="AlphaFoldDB" id="A0A7W8C555"/>
<dbReference type="EMBL" id="JACHGO010000005">
    <property type="protein sequence ID" value="MBB5143955.1"/>
    <property type="molecule type" value="Genomic_DNA"/>
</dbReference>
<reference evidence="1 2" key="1">
    <citation type="submission" date="2020-08" db="EMBL/GenBank/DDBJ databases">
        <title>Genomic Encyclopedia of Type Strains, Phase IV (KMG-IV): sequencing the most valuable type-strain genomes for metagenomic binning, comparative biology and taxonomic classification.</title>
        <authorList>
            <person name="Goeker M."/>
        </authorList>
    </citation>
    <scope>NUCLEOTIDE SEQUENCE [LARGE SCALE GENOMIC DNA]</scope>
    <source>
        <strain evidence="1 2">DSM 11275</strain>
    </source>
</reference>
<dbReference type="Proteomes" id="UP000539075">
    <property type="component" value="Unassembled WGS sequence"/>
</dbReference>
<keyword evidence="2" id="KW-1185">Reference proteome</keyword>
<evidence type="ECO:0000313" key="1">
    <source>
        <dbReference type="EMBL" id="MBB5143955.1"/>
    </source>
</evidence>
<proteinExistence type="predicted"/>
<comment type="caution">
    <text evidence="1">The sequence shown here is derived from an EMBL/GenBank/DDBJ whole genome shotgun (WGS) entry which is preliminary data.</text>
</comment>
<sequence>MPVYHLQNVLNGGETTPLMRGRVDQPKYQTGAQTMHNIVPMPQGGVTRRPGMRFMGMASGNHCRFIPFVFSATQGRVLEFGDNILRVWLPDGTQVDAEFASPFAAADLANLRFAQSADVIYFAHSKYQPRKLSRYADDDWQFSALTFVPEVAAPTALAGSIVDRGANNGDATRTYTYVVTAVDEETGQESNPSAEFSINAKSLDSMEYIIRLTWAASAGASYYRVYKKKYGVFGYIGRSGAERTFDDENIGADTSDTPPKHENPFADGNYPSQVFFHQQRLGFAASNKKPITIWLSRSGDFEIMASSTPPRDDDAITAPLASTQANRITWLQPDRQSLAFGTEGSEWTLAASEGVALTPSNISFELQTTIGGDDAVQAMSVGGSVLFLQRGSKSVRQLAYNYSADKYLPQDLNLLARHILADTSIVAWAYQQEPHSIIWCVLADGSMAGLTYMPEHEVVGWHHHTTNGFIKDVATIPGTPDDQVWMLIQRPCGLCVERLESFFDSDSLADANFLDSALRYDGPPKADFFGLDHLAGQTVQAFADGSTLDGLTVVADGSLKLKHPASSLLVGLQYVPKLALNLPEVNTQEGSSVLKTRKITGVRFRVYRSMSFQAGFGANLYSIIDRQIRGGSFQTAPFYTEGTDLHMETCAGWTDTTPLTIEVRTPTPLTILSILTAMDIAPFSGKGGN</sequence>
<name>A0A7W8C555_9BACT</name>
<dbReference type="RefSeq" id="WP_183719952.1">
    <property type="nucleotide sequence ID" value="NZ_JACHGO010000005.1"/>
</dbReference>
<accession>A0A7W8C555</accession>
<gene>
    <name evidence="1" type="ORF">HNQ38_002055</name>
</gene>